<feature type="region of interest" description="Disordered" evidence="2">
    <location>
        <begin position="57"/>
        <end position="99"/>
    </location>
</feature>
<protein>
    <submittedName>
        <fullName evidence="5">DC1</fullName>
    </submittedName>
</protein>
<reference evidence="5 6" key="1">
    <citation type="submission" date="2020-12" db="EMBL/GenBank/DDBJ databases">
        <title>Concerted genomic and epigenomic changes stabilize Arabidopsis allopolyploids.</title>
        <authorList>
            <person name="Chen Z."/>
        </authorList>
    </citation>
    <scope>NUCLEOTIDE SEQUENCE [LARGE SCALE GENOMIC DNA]</scope>
    <source>
        <strain evidence="5">As9502</strain>
        <tissue evidence="5">Leaf</tissue>
    </source>
</reference>
<comment type="caution">
    <text evidence="5">The sequence shown here is derived from an EMBL/GenBank/DDBJ whole genome shotgun (WGS) entry which is preliminary data.</text>
</comment>
<organism evidence="5 6">
    <name type="scientific">Arabidopsis suecica</name>
    <name type="common">Swedish thale-cress</name>
    <name type="synonym">Cardaminopsis suecica</name>
    <dbReference type="NCBI Taxonomy" id="45249"/>
    <lineage>
        <taxon>Eukaryota</taxon>
        <taxon>Viridiplantae</taxon>
        <taxon>Streptophyta</taxon>
        <taxon>Embryophyta</taxon>
        <taxon>Tracheophyta</taxon>
        <taxon>Spermatophyta</taxon>
        <taxon>Magnoliopsida</taxon>
        <taxon>eudicotyledons</taxon>
        <taxon>Gunneridae</taxon>
        <taxon>Pentapetalae</taxon>
        <taxon>rosids</taxon>
        <taxon>malvids</taxon>
        <taxon>Brassicales</taxon>
        <taxon>Brassicaceae</taxon>
        <taxon>Camelineae</taxon>
        <taxon>Arabidopsis</taxon>
    </lineage>
</organism>
<dbReference type="Pfam" id="PF22926">
    <property type="entry name" value="C1-like_CT"/>
    <property type="match status" value="1"/>
</dbReference>
<dbReference type="InterPro" id="IPR053192">
    <property type="entry name" value="Vacuole_Formation_Reg"/>
</dbReference>
<evidence type="ECO:0000259" key="3">
    <source>
        <dbReference type="Pfam" id="PF03107"/>
    </source>
</evidence>
<dbReference type="PANTHER" id="PTHR32410:SF211">
    <property type="entry name" value="CYSTEINE_HISTIDINE-RICH C1 DOMAIN FAMILY PROTEIN"/>
    <property type="match status" value="1"/>
</dbReference>
<feature type="domain" description="DC1-like C-terminal" evidence="4">
    <location>
        <begin position="995"/>
        <end position="1035"/>
    </location>
</feature>
<feature type="domain" description="DC1" evidence="3">
    <location>
        <begin position="928"/>
        <end position="974"/>
    </location>
</feature>
<name>A0A8T1ZE21_ARASU</name>
<accession>A0A8T1ZE21</accession>
<sequence length="1058" mass="121127">MADTRSKSLFAEAMVHKVDETFGSGIEKLKDTIANQNEKIDTRITALLLLLRSRSTEEENPQVDDLPASPQLPDSPDFNRTDPKPSYAPEIPKASSSSTRRYKLHRRISLEDINERRLKGLCVFCEQPETPDHHIKHKNTGILMIDGDEDQPPIGESIEHCTVSLLSTAQEEKPNLENHENLVYETILEGESLPQFQVPISDYESLRNIELREENSKLETLEYVVMNENENLEQEWVQKNVNKRFEVEGDVERSQKLISNTKICSAHQLFDKMSQYKKRLGIKKKRKGLKSWMFKYKSGFRKLHALTFSKSMRMIETSSDLLLLNGKDSPARTAMEFKLEAGEIASSNQERLELCTENNGYLEASNLELVLMKEEPESVKVKGVTLWTQSCNLKSDLIQAKMIVKKTNSLCNDESVYALEDFSSTVLEENQSQIYCGIDCDAFHSGSVFRFWKFTCSDMIPLGETGLTTGRKKTFYKSRRFKFKHRVAPRDFKSGFEVSGKQTAMWQRKANKEYMCLFWTNNVAACDHILLVGMEKQQQELNCDRDFVVERDQWCRAPYANLETALLNQDRHELCSENKGCLDCFQALVLNSITDSSSSVEEWMKAEPYSVKVNELKMEVQIVDKEMSPSITVLEIGMEKMIGSHAKRAFVFKQTAISYSQCIDHNLFGTMLLRLRRTKNWMFKFKTSSKDYKLQIEIKRVCLQSVNRFYGVYSCSVCINYVVHLQCATRNDVWDGIELEGIPEVTEDITPFKEVGDNLINHFSHEKHNLKLSKDGTTHDGSIRCGACMRPVFCDLVYSCEKCDFVLHKTCANFPRKKQHMLHNKSFTLNVGNMNSPKVLPCSACGEFFNGFRYESGNVVLDVGCILISELLSHKNHEHPLHYNNKNIGKCDACHGSIESGAFSCDSCDYNLDFRCASLPETVKHICDQHPLSLSCKKIASGKCWCDICEEEMDPNEFFYTCNDCEVALHVKCVLGDFSRLKPGRVVELREESFVVIPNNHSFRPICTSCGFRCRAPFVLKEPGWDMFLCSKRCFYAHLVALRAARIFKDMGKEKTEA</sequence>
<feature type="domain" description="DC1" evidence="3">
    <location>
        <begin position="876"/>
        <end position="917"/>
    </location>
</feature>
<evidence type="ECO:0000313" key="5">
    <source>
        <dbReference type="EMBL" id="KAG7557465.1"/>
    </source>
</evidence>
<dbReference type="AlphaFoldDB" id="A0A8T1ZE21"/>
<proteinExistence type="predicted"/>
<evidence type="ECO:0000313" key="6">
    <source>
        <dbReference type="Proteomes" id="UP000694251"/>
    </source>
</evidence>
<dbReference type="Pfam" id="PF03107">
    <property type="entry name" value="C1_2"/>
    <property type="match status" value="3"/>
</dbReference>
<dbReference type="OrthoDB" id="10460874at2759"/>
<gene>
    <name evidence="5" type="ORF">ISN44_As11g034350</name>
</gene>
<evidence type="ECO:0000256" key="2">
    <source>
        <dbReference type="SAM" id="MobiDB-lite"/>
    </source>
</evidence>
<dbReference type="PANTHER" id="PTHR32410">
    <property type="entry name" value="CYSTEINE/HISTIDINE-RICH C1 DOMAIN FAMILY PROTEIN"/>
    <property type="match status" value="1"/>
</dbReference>
<dbReference type="EMBL" id="JAEFBJ010000011">
    <property type="protein sequence ID" value="KAG7557465.1"/>
    <property type="molecule type" value="Genomic_DNA"/>
</dbReference>
<dbReference type="InterPro" id="IPR054483">
    <property type="entry name" value="DC1-like_CT"/>
</dbReference>
<evidence type="ECO:0000259" key="4">
    <source>
        <dbReference type="Pfam" id="PF22926"/>
    </source>
</evidence>
<dbReference type="Proteomes" id="UP000694251">
    <property type="component" value="Chromosome 11"/>
</dbReference>
<dbReference type="InterPro" id="IPR004146">
    <property type="entry name" value="DC1"/>
</dbReference>
<keyword evidence="6" id="KW-1185">Reference proteome</keyword>
<evidence type="ECO:0000256" key="1">
    <source>
        <dbReference type="ARBA" id="ARBA00022737"/>
    </source>
</evidence>
<feature type="domain" description="DC1" evidence="3">
    <location>
        <begin position="763"/>
        <end position="812"/>
    </location>
</feature>
<keyword evidence="1" id="KW-0677">Repeat</keyword>